<evidence type="ECO:0000313" key="2">
    <source>
        <dbReference type="EMBL" id="UVI36299.1"/>
    </source>
</evidence>
<dbReference type="RefSeq" id="WP_265418900.1">
    <property type="nucleotide sequence ID" value="NZ_CP093443.1"/>
</dbReference>
<dbReference type="InterPro" id="IPR010852">
    <property type="entry name" value="ABATE"/>
</dbReference>
<dbReference type="EMBL" id="CP093443">
    <property type="protein sequence ID" value="UVI36299.1"/>
    <property type="molecule type" value="Genomic_DNA"/>
</dbReference>
<proteinExistence type="predicted"/>
<dbReference type="InterPro" id="IPR023286">
    <property type="entry name" value="ABATE_dom_sf"/>
</dbReference>
<gene>
    <name evidence="2" type="ORF">L1F31_01130</name>
</gene>
<evidence type="ECO:0000313" key="3">
    <source>
        <dbReference type="Proteomes" id="UP001064879"/>
    </source>
</evidence>
<keyword evidence="3" id="KW-1185">Reference proteome</keyword>
<dbReference type="Gene3D" id="1.10.3300.10">
    <property type="entry name" value="Jann2411-like domain"/>
    <property type="match status" value="1"/>
</dbReference>
<organism evidence="2 3">
    <name type="scientific">Brevibacterium spongiae</name>
    <dbReference type="NCBI Taxonomy" id="2909672"/>
    <lineage>
        <taxon>Bacteria</taxon>
        <taxon>Bacillati</taxon>
        <taxon>Actinomycetota</taxon>
        <taxon>Actinomycetes</taxon>
        <taxon>Micrococcales</taxon>
        <taxon>Brevibacteriaceae</taxon>
        <taxon>Brevibacterium</taxon>
    </lineage>
</organism>
<dbReference type="Pfam" id="PF07336">
    <property type="entry name" value="ABATE"/>
    <property type="match status" value="1"/>
</dbReference>
<protein>
    <submittedName>
        <fullName evidence="2">CGNR zinc finger domain-containing protein</fullName>
    </submittedName>
</protein>
<feature type="domain" description="Zinc finger CGNR" evidence="1">
    <location>
        <begin position="154"/>
        <end position="194"/>
    </location>
</feature>
<evidence type="ECO:0000259" key="1">
    <source>
        <dbReference type="Pfam" id="PF11706"/>
    </source>
</evidence>
<reference evidence="2" key="1">
    <citation type="submission" date="2022-03" db="EMBL/GenBank/DDBJ databases">
        <title>Brevibacterium spongiae sp. nov., isolated from marine sponge.</title>
        <authorList>
            <person name="Li Z."/>
            <person name="Zhang M."/>
        </authorList>
    </citation>
    <scope>NUCLEOTIDE SEQUENCE</scope>
    <source>
        <strain evidence="2">WHS-Z9</strain>
    </source>
</reference>
<dbReference type="Pfam" id="PF11706">
    <property type="entry name" value="zf-CGNR"/>
    <property type="match status" value="1"/>
</dbReference>
<name>A0ABY5SQ36_9MICO</name>
<dbReference type="SUPFAM" id="SSF160904">
    <property type="entry name" value="Jann2411-like"/>
    <property type="match status" value="1"/>
</dbReference>
<dbReference type="PANTHER" id="PTHR35525">
    <property type="entry name" value="BLL6575 PROTEIN"/>
    <property type="match status" value="1"/>
</dbReference>
<dbReference type="Proteomes" id="UP001064879">
    <property type="component" value="Chromosome"/>
</dbReference>
<dbReference type="InterPro" id="IPR021005">
    <property type="entry name" value="Znf_CGNR"/>
</dbReference>
<dbReference type="PANTHER" id="PTHR35525:SF3">
    <property type="entry name" value="BLL6575 PROTEIN"/>
    <property type="match status" value="1"/>
</dbReference>
<accession>A0ABY5SQ36</accession>
<sequence>MEFEHVGNALCLELTNSIPDRASGDRDWLADPATAADWIGSLDLDLDRGADLAEQDLAEQDLAELRKFREHVFDVFDALASGGSVPQRSLDTITEAHARSLQKFGFRAPDGPSDTAGRIAPLVRDWPDTWSTKALIALFAQSAIDELTGTRLDRLKSCPSCHWLFIDTSRNRSRRWCSMQTCGGRDKALRHYRRTRP</sequence>